<evidence type="ECO:0000259" key="1">
    <source>
        <dbReference type="Pfam" id="PF05118"/>
    </source>
</evidence>
<sequence>MVDDARRLVERHLPSQVSEERHITNWTRPFGNAVQYSLLNRSGKLDDFSSDHTLDRAGKRFHHAGDFPNLARFIEVFPHAYNMRLNGLGAKSGLSLHEEHVIFPTGDGRIQIRGRFHLPLVTSRRAEMALDGDIHHFEAGSVFFFNNGCVHSAMNHGQDFRYHLIWDVAFTKEAYDGMFGHVPVPGHSGLLETVAEAEADVELVRRMPVGAYAPSGRGLRLYELLRLRNLGVRAHTWQNVYNRAAYRRAKSRPIAWWQDTRSASLLDYGHDAKD</sequence>
<name>A0AB39QWL0_9ACTN</name>
<evidence type="ECO:0000313" key="2">
    <source>
        <dbReference type="EMBL" id="XDQ45214.1"/>
    </source>
</evidence>
<gene>
    <name evidence="2" type="ORF">AB5J52_24810</name>
</gene>
<accession>A0AB39QWL0</accession>
<dbReference type="Pfam" id="PF05118">
    <property type="entry name" value="Asp_Arg_Hydrox"/>
    <property type="match status" value="1"/>
</dbReference>
<dbReference type="RefSeq" id="WP_369223931.1">
    <property type="nucleotide sequence ID" value="NZ_CP163441.1"/>
</dbReference>
<dbReference type="SUPFAM" id="SSF51197">
    <property type="entry name" value="Clavaminate synthase-like"/>
    <property type="match status" value="1"/>
</dbReference>
<protein>
    <submittedName>
        <fullName evidence="2">Aspartyl/asparaginyl beta-hydroxylase domain-containing protein</fullName>
    </submittedName>
</protein>
<reference evidence="2" key="1">
    <citation type="submission" date="2024-07" db="EMBL/GenBank/DDBJ databases">
        <authorList>
            <person name="Yu S.T."/>
        </authorList>
    </citation>
    <scope>NUCLEOTIDE SEQUENCE</scope>
    <source>
        <strain evidence="2">R39</strain>
    </source>
</reference>
<dbReference type="AlphaFoldDB" id="A0AB39QWL0"/>
<dbReference type="InterPro" id="IPR007803">
    <property type="entry name" value="Asp/Arg/Pro-Hydrxlase"/>
</dbReference>
<dbReference type="InterPro" id="IPR027443">
    <property type="entry name" value="IPNS-like_sf"/>
</dbReference>
<feature type="domain" description="Aspartyl/asparaginy/proline hydroxylase" evidence="1">
    <location>
        <begin position="65"/>
        <end position="168"/>
    </location>
</feature>
<organism evidence="2">
    <name type="scientific">Streptomyces sp. R39</name>
    <dbReference type="NCBI Taxonomy" id="3238631"/>
    <lineage>
        <taxon>Bacteria</taxon>
        <taxon>Bacillati</taxon>
        <taxon>Actinomycetota</taxon>
        <taxon>Actinomycetes</taxon>
        <taxon>Kitasatosporales</taxon>
        <taxon>Streptomycetaceae</taxon>
        <taxon>Streptomyces</taxon>
    </lineage>
</organism>
<proteinExistence type="predicted"/>
<dbReference type="EMBL" id="CP163441">
    <property type="protein sequence ID" value="XDQ45214.1"/>
    <property type="molecule type" value="Genomic_DNA"/>
</dbReference>
<dbReference type="Gene3D" id="2.60.120.330">
    <property type="entry name" value="B-lactam Antibiotic, Isopenicillin N Synthase, Chain"/>
    <property type="match status" value="1"/>
</dbReference>